<dbReference type="InterPro" id="IPR011712">
    <property type="entry name" value="Sig_transdc_His_kin_sub3_dim/P"/>
</dbReference>
<proteinExistence type="predicted"/>
<dbReference type="InterPro" id="IPR036890">
    <property type="entry name" value="HATPase_C_sf"/>
</dbReference>
<dbReference type="EMBL" id="BAAADJ010000019">
    <property type="protein sequence ID" value="GAA0327966.1"/>
    <property type="molecule type" value="Genomic_DNA"/>
</dbReference>
<dbReference type="SUPFAM" id="SSF55874">
    <property type="entry name" value="ATPase domain of HSP90 chaperone/DNA topoisomerase II/histidine kinase"/>
    <property type="match status" value="1"/>
</dbReference>
<keyword evidence="7" id="KW-0902">Two-component regulatory system</keyword>
<organism evidence="9 10">
    <name type="scientific">Bacillus carboniphilus</name>
    <dbReference type="NCBI Taxonomy" id="86663"/>
    <lineage>
        <taxon>Bacteria</taxon>
        <taxon>Bacillati</taxon>
        <taxon>Bacillota</taxon>
        <taxon>Bacilli</taxon>
        <taxon>Bacillales</taxon>
        <taxon>Bacillaceae</taxon>
        <taxon>Bacillus</taxon>
    </lineage>
</organism>
<dbReference type="Pfam" id="PF07730">
    <property type="entry name" value="HisKA_3"/>
    <property type="match status" value="1"/>
</dbReference>
<evidence type="ECO:0000256" key="1">
    <source>
        <dbReference type="ARBA" id="ARBA00000085"/>
    </source>
</evidence>
<reference evidence="10" key="1">
    <citation type="journal article" date="2019" name="Int. J. Syst. Evol. Microbiol.">
        <title>The Global Catalogue of Microorganisms (GCM) 10K type strain sequencing project: providing services to taxonomists for standard genome sequencing and annotation.</title>
        <authorList>
            <consortium name="The Broad Institute Genomics Platform"/>
            <consortium name="The Broad Institute Genome Sequencing Center for Infectious Disease"/>
            <person name="Wu L."/>
            <person name="Ma J."/>
        </authorList>
    </citation>
    <scope>NUCLEOTIDE SEQUENCE [LARGE SCALE GENOMIC DNA]</scope>
    <source>
        <strain evidence="10">JCM 9731</strain>
    </source>
</reference>
<keyword evidence="4" id="KW-0547">Nucleotide-binding</keyword>
<dbReference type="Pfam" id="PF02518">
    <property type="entry name" value="HATPase_c"/>
    <property type="match status" value="1"/>
</dbReference>
<gene>
    <name evidence="9" type="ORF">GCM10008967_18050</name>
</gene>
<dbReference type="PROSITE" id="PS50109">
    <property type="entry name" value="HIS_KIN"/>
    <property type="match status" value="1"/>
</dbReference>
<name>A0ABP3FW89_9BACI</name>
<dbReference type="RefSeq" id="WP_343798354.1">
    <property type="nucleotide sequence ID" value="NZ_BAAADJ010000019.1"/>
</dbReference>
<dbReference type="SUPFAM" id="SSF55781">
    <property type="entry name" value="GAF domain-like"/>
    <property type="match status" value="1"/>
</dbReference>
<dbReference type="GO" id="GO:0016301">
    <property type="term" value="F:kinase activity"/>
    <property type="evidence" value="ECO:0007669"/>
    <property type="project" value="UniProtKB-KW"/>
</dbReference>
<evidence type="ECO:0000256" key="7">
    <source>
        <dbReference type="ARBA" id="ARBA00023012"/>
    </source>
</evidence>
<evidence type="ECO:0000259" key="8">
    <source>
        <dbReference type="PROSITE" id="PS50109"/>
    </source>
</evidence>
<dbReference type="Gene3D" id="3.30.450.40">
    <property type="match status" value="1"/>
</dbReference>
<dbReference type="EC" id="2.7.13.3" evidence="2"/>
<dbReference type="CDD" id="cd16917">
    <property type="entry name" value="HATPase_UhpB-NarQ-NarX-like"/>
    <property type="match status" value="1"/>
</dbReference>
<dbReference type="InterPro" id="IPR005467">
    <property type="entry name" value="His_kinase_dom"/>
</dbReference>
<evidence type="ECO:0000256" key="5">
    <source>
        <dbReference type="ARBA" id="ARBA00022777"/>
    </source>
</evidence>
<dbReference type="SMART" id="SM00065">
    <property type="entry name" value="GAF"/>
    <property type="match status" value="1"/>
</dbReference>
<dbReference type="Pfam" id="PF13185">
    <property type="entry name" value="GAF_2"/>
    <property type="match status" value="1"/>
</dbReference>
<evidence type="ECO:0000256" key="3">
    <source>
        <dbReference type="ARBA" id="ARBA00022679"/>
    </source>
</evidence>
<dbReference type="InterPro" id="IPR029016">
    <property type="entry name" value="GAF-like_dom_sf"/>
</dbReference>
<dbReference type="Gene3D" id="3.30.565.10">
    <property type="entry name" value="Histidine kinase-like ATPase, C-terminal domain"/>
    <property type="match status" value="1"/>
</dbReference>
<keyword evidence="5 9" id="KW-0418">Kinase</keyword>
<dbReference type="InterPro" id="IPR003594">
    <property type="entry name" value="HATPase_dom"/>
</dbReference>
<dbReference type="InterPro" id="IPR003018">
    <property type="entry name" value="GAF"/>
</dbReference>
<accession>A0ABP3FW89</accession>
<keyword evidence="6" id="KW-0067">ATP-binding</keyword>
<evidence type="ECO:0000313" key="10">
    <source>
        <dbReference type="Proteomes" id="UP001500782"/>
    </source>
</evidence>
<comment type="caution">
    <text evidence="9">The sequence shown here is derived from an EMBL/GenBank/DDBJ whole genome shotgun (WGS) entry which is preliminary data.</text>
</comment>
<dbReference type="InterPro" id="IPR050482">
    <property type="entry name" value="Sensor_HK_TwoCompSys"/>
</dbReference>
<dbReference type="Gene3D" id="1.20.5.1930">
    <property type="match status" value="1"/>
</dbReference>
<dbReference type="PANTHER" id="PTHR24421">
    <property type="entry name" value="NITRATE/NITRITE SENSOR PROTEIN NARX-RELATED"/>
    <property type="match status" value="1"/>
</dbReference>
<dbReference type="PANTHER" id="PTHR24421:SF40">
    <property type="entry name" value="SENSOR HISTIDINE KINASE YHCY"/>
    <property type="match status" value="1"/>
</dbReference>
<keyword evidence="10" id="KW-1185">Reference proteome</keyword>
<evidence type="ECO:0000313" key="9">
    <source>
        <dbReference type="EMBL" id="GAA0327966.1"/>
    </source>
</evidence>
<evidence type="ECO:0000256" key="6">
    <source>
        <dbReference type="ARBA" id="ARBA00022840"/>
    </source>
</evidence>
<sequence length="370" mass="41073">MGNSINRLNVLKNIAELLNEGTDLELMLQEVLQKLLTLTNLTTGWIFLIDQHGNRTLAAHENLPPALEHNNRAPMCQGGCWCVDKFNKGTLNKASNIIECQRIEIVTKQQLGSTCGITHHATVPLKVGGERFGLLNVASPNKTFFTEEELALLEATAHQIGAAIKRIQLTKKEQELALSAERNRLARDLHDSVNQLLFSMTLTARGGKEMTNDEGVKETFGYIQQLAQQALSEMRALIWQLKPNGLENGLLQAIKSYGEMIELQVQDRVSGVGHLPSNVEEVLWRVSQEALNNCKKHAGTNEILIHIEHEKNQVNVTIEDKGVGFTFSQNQNIPTLGLSNMETRVRSVGGTFSLKSEINKGTIIQISIPF</sequence>
<dbReference type="Proteomes" id="UP001500782">
    <property type="component" value="Unassembled WGS sequence"/>
</dbReference>
<protein>
    <recommendedName>
        <fullName evidence="2">histidine kinase</fullName>
        <ecNumber evidence="2">2.7.13.3</ecNumber>
    </recommendedName>
</protein>
<feature type="domain" description="Histidine kinase" evidence="8">
    <location>
        <begin position="283"/>
        <end position="370"/>
    </location>
</feature>
<evidence type="ECO:0000256" key="4">
    <source>
        <dbReference type="ARBA" id="ARBA00022741"/>
    </source>
</evidence>
<comment type="catalytic activity">
    <reaction evidence="1">
        <text>ATP + protein L-histidine = ADP + protein N-phospho-L-histidine.</text>
        <dbReference type="EC" id="2.7.13.3"/>
    </reaction>
</comment>
<keyword evidence="3" id="KW-0808">Transferase</keyword>
<evidence type="ECO:0000256" key="2">
    <source>
        <dbReference type="ARBA" id="ARBA00012438"/>
    </source>
</evidence>